<sequence length="65" mass="7339">MNTRKLKNHGLEVSEAGFGCMGLNFSYSHNITKEESVKSHQKPISFKLQGKGIQKQLKKQQGYNS</sequence>
<evidence type="ECO:0000313" key="2">
    <source>
        <dbReference type="Proteomes" id="UP000618240"/>
    </source>
</evidence>
<dbReference type="Proteomes" id="UP000618240">
    <property type="component" value="Unassembled WGS sequence"/>
</dbReference>
<gene>
    <name evidence="1" type="ORF">JI747_001815</name>
</gene>
<protein>
    <submittedName>
        <fullName evidence="1">Uncharacterized protein</fullName>
    </submittedName>
</protein>
<accession>A0ABS7ZZ46</accession>
<keyword evidence="2" id="KW-1185">Reference proteome</keyword>
<dbReference type="InterPro" id="IPR036812">
    <property type="entry name" value="NAD(P)_OxRdtase_dom_sf"/>
</dbReference>
<dbReference type="EMBL" id="JAERSE020000001">
    <property type="protein sequence ID" value="MCA6065895.1"/>
    <property type="molecule type" value="Genomic_DNA"/>
</dbReference>
<organism evidence="1 2">
    <name type="scientific">Chryseobacterium tagetis</name>
    <dbReference type="NCBI Taxonomy" id="2801334"/>
    <lineage>
        <taxon>Bacteria</taxon>
        <taxon>Pseudomonadati</taxon>
        <taxon>Bacteroidota</taxon>
        <taxon>Flavobacteriia</taxon>
        <taxon>Flavobacteriales</taxon>
        <taxon>Weeksellaceae</taxon>
        <taxon>Chryseobacterium group</taxon>
        <taxon>Chryseobacterium</taxon>
    </lineage>
</organism>
<proteinExistence type="predicted"/>
<dbReference type="SUPFAM" id="SSF51430">
    <property type="entry name" value="NAD(P)-linked oxidoreductase"/>
    <property type="match status" value="1"/>
</dbReference>
<name>A0ABS7ZZ46_9FLAO</name>
<dbReference type="RefSeq" id="WP_225685857.1">
    <property type="nucleotide sequence ID" value="NZ_JAERSE020000001.1"/>
</dbReference>
<reference evidence="1 2" key="1">
    <citation type="submission" date="2021-09" db="EMBL/GenBank/DDBJ databases">
        <title>Genome sequencing and assembly of Chryseobacterium sp. RG1.</title>
        <authorList>
            <person name="Chhetri G."/>
        </authorList>
    </citation>
    <scope>NUCLEOTIDE SEQUENCE [LARGE SCALE GENOMIC DNA]</scope>
    <source>
        <strain evidence="1 2">RG1</strain>
    </source>
</reference>
<comment type="caution">
    <text evidence="1">The sequence shown here is derived from an EMBL/GenBank/DDBJ whole genome shotgun (WGS) entry which is preliminary data.</text>
</comment>
<evidence type="ECO:0000313" key="1">
    <source>
        <dbReference type="EMBL" id="MCA6065895.1"/>
    </source>
</evidence>